<dbReference type="OrthoDB" id="680656at2"/>
<feature type="signal peptide" evidence="1">
    <location>
        <begin position="1"/>
        <end position="23"/>
    </location>
</feature>
<feature type="chain" id="PRO_5021785553" evidence="1">
    <location>
        <begin position="24"/>
        <end position="1276"/>
    </location>
</feature>
<accession>A0A562TM62</accession>
<keyword evidence="1" id="KW-0732">Signal</keyword>
<evidence type="ECO:0000313" key="2">
    <source>
        <dbReference type="EMBL" id="TWI93940.1"/>
    </source>
</evidence>
<gene>
    <name evidence="2" type="ORF">JN11_04905</name>
</gene>
<keyword evidence="3" id="KW-1185">Reference proteome</keyword>
<name>A0A562TM62_9SPHI</name>
<dbReference type="InterPro" id="IPR006530">
    <property type="entry name" value="YD"/>
</dbReference>
<dbReference type="NCBIfam" id="TIGR01643">
    <property type="entry name" value="YD_repeat_2x"/>
    <property type="match status" value="1"/>
</dbReference>
<sequence>MKKSHSRLLFFLSFICFCQIASAQNATAPNAYLTNFVTPAPNAASLGKYADYPVSYYTGVPQISVPIYNLKDGGISLPISLSYHASGIHVSELASWIGLGWALNAGGVIIRTVRGNPDEGVGNPSGTGVNGYYSSNGLSNLPLLPYSVNGQSSDPSNFFYGQITPAIMGGHTDCEPDLYTFNFNGHVGKFVFDENRTVRMLEDNDLVVKVSYSSTGVARSPASANFSAWEIITPDGIEYYFGENNTYEQTFPSSTVSGSDIYNGYAPSSWYLTRIVNPNTKDTATFNYVPETYAYKDLGPESTYYTNGNPCDNSTINGGTENPGIHNLITTTIYGQRLSSIVTKNYTINFIAKNARADLLNMSGSSTVAPNSFSLDSIKINSNTNNVCLKQFTLNHTYFQSTTATSVGITNNLNYYGTSNADATDTKRLKLASVQEFSGDGTLNKPPYVFTYQESYLNYPGFQLPRRLSYDQDHWGFSNNAAGSNNNYFTPAVFNTTACGSFSSAGAYRHPVWPDMLAFTLTNIQDPLGVTTTFTYGPHSASNGMDPEVNPMVSDTLVGGLRILQIKTQDNVTSNVQVRSFSYSGGSIFNIPQYLYQLANEYYSYQLATGGLETQQGGYVGQFGFINVPVFVKQSQGIVPMQDEQGNYVTYQYVKESFGAEGENGYKKYQFSAYLSPYDITSRLGVGLYQEQNYIDGVYGIYGSGHFNDIAPETLPYAGYTASANCYPFTPQQVDLTGGRLLEEDTYDASNNHLESTTYAYSTTYHENYQIRGLKVYNYLPGAASYPASSGLNALSFYKLRTGISHLTSTTRKTFTGTSFVSETTNYGYESPNHTLQTSDTTVNSNGDVLINKNYYSFDYTDGSGANIMAKMKARNLLEPVSTYSWKNNTLIAGKYIQYQDFANSSQDTLINPVNINALETAIPLTPTQASLSQVWTPTQVNILPNAYLKPRVNFNYDGVTAKPVNEQLTGGSNISYQWGYKNTYPVAKVLNAASTGVKEYYYEGFEDNATAVTGTGHTGTKYYSGATYLVNWTLPNARSYRICYWYLSNNVWTYQSEQPYTGPSMTLSATGAVAYDDIRIHPSDAQMTTYTYDLVGNMTSSTDAKNETTYYDYDALQRLSDIKDQYGNIIKSYCYNYAGQTYGCNVGGVNSFAQPYVQMTIGGSYITADPNGDPITNNTYTFKTFSDVACTIPYTLQTAITINFQVNSTTYYNASGETIVTNTPLIINIGAGANQATTGSILVNGCTGTSEKGNCTTATVVLQSGTGYLLGTSAN</sequence>
<proteinExistence type="predicted"/>
<dbReference type="EMBL" id="VLLI01000023">
    <property type="protein sequence ID" value="TWI93940.1"/>
    <property type="molecule type" value="Genomic_DNA"/>
</dbReference>
<reference evidence="2 3" key="1">
    <citation type="submission" date="2019-07" db="EMBL/GenBank/DDBJ databases">
        <title>Genomic Encyclopedia of Archaeal and Bacterial Type Strains, Phase II (KMG-II): from individual species to whole genera.</title>
        <authorList>
            <person name="Goeker M."/>
        </authorList>
    </citation>
    <scope>NUCLEOTIDE SEQUENCE [LARGE SCALE GENOMIC DNA]</scope>
    <source>
        <strain evidence="2 3">ATCC BAA-1854</strain>
    </source>
</reference>
<protein>
    <submittedName>
        <fullName evidence="2">YD repeat-containing protein</fullName>
    </submittedName>
</protein>
<organism evidence="2 3">
    <name type="scientific">Mucilaginibacter frigoritolerans</name>
    <dbReference type="NCBI Taxonomy" id="652788"/>
    <lineage>
        <taxon>Bacteria</taxon>
        <taxon>Pseudomonadati</taxon>
        <taxon>Bacteroidota</taxon>
        <taxon>Sphingobacteriia</taxon>
        <taxon>Sphingobacteriales</taxon>
        <taxon>Sphingobacteriaceae</taxon>
        <taxon>Mucilaginibacter</taxon>
    </lineage>
</organism>
<evidence type="ECO:0000256" key="1">
    <source>
        <dbReference type="SAM" id="SignalP"/>
    </source>
</evidence>
<dbReference type="AlphaFoldDB" id="A0A562TM62"/>
<comment type="caution">
    <text evidence="2">The sequence shown here is derived from an EMBL/GenBank/DDBJ whole genome shotgun (WGS) entry which is preliminary data.</text>
</comment>
<dbReference type="Proteomes" id="UP000317010">
    <property type="component" value="Unassembled WGS sequence"/>
</dbReference>
<dbReference type="RefSeq" id="WP_144916834.1">
    <property type="nucleotide sequence ID" value="NZ_VLLI01000023.1"/>
</dbReference>
<evidence type="ECO:0000313" key="3">
    <source>
        <dbReference type="Proteomes" id="UP000317010"/>
    </source>
</evidence>